<feature type="transmembrane region" description="Helical" evidence="7">
    <location>
        <begin position="446"/>
        <end position="476"/>
    </location>
</feature>
<dbReference type="RefSeq" id="WP_123713123.1">
    <property type="nucleotide sequence ID" value="NZ_RKHR01000005.1"/>
</dbReference>
<feature type="transmembrane region" description="Helical" evidence="7">
    <location>
        <begin position="120"/>
        <end position="137"/>
    </location>
</feature>
<keyword evidence="4 7" id="KW-0812">Transmembrane</keyword>
<accession>A0A3N2DK11</accession>
<comment type="caution">
    <text evidence="8">The sequence shown here is derived from an EMBL/GenBank/DDBJ whole genome shotgun (WGS) entry which is preliminary data.</text>
</comment>
<evidence type="ECO:0000256" key="2">
    <source>
        <dbReference type="ARBA" id="ARBA00022448"/>
    </source>
</evidence>
<feature type="transmembrane region" description="Helical" evidence="7">
    <location>
        <begin position="371"/>
        <end position="389"/>
    </location>
</feature>
<evidence type="ECO:0000256" key="5">
    <source>
        <dbReference type="ARBA" id="ARBA00022989"/>
    </source>
</evidence>
<dbReference type="PANTHER" id="PTHR30509">
    <property type="entry name" value="P-HYDROXYBENZOIC ACID EFFLUX PUMP SUBUNIT-RELATED"/>
    <property type="match status" value="1"/>
</dbReference>
<keyword evidence="2" id="KW-0813">Transport</keyword>
<feature type="transmembrane region" description="Helical" evidence="7">
    <location>
        <begin position="418"/>
        <end position="440"/>
    </location>
</feature>
<organism evidence="8 9">
    <name type="scientific">Sinobacterium caligoides</name>
    <dbReference type="NCBI Taxonomy" id="933926"/>
    <lineage>
        <taxon>Bacteria</taxon>
        <taxon>Pseudomonadati</taxon>
        <taxon>Pseudomonadota</taxon>
        <taxon>Gammaproteobacteria</taxon>
        <taxon>Cellvibrionales</taxon>
        <taxon>Spongiibacteraceae</taxon>
        <taxon>Sinobacterium</taxon>
    </lineage>
</organism>
<gene>
    <name evidence="8" type="ORF">EDC56_2776</name>
</gene>
<keyword evidence="5 7" id="KW-1133">Transmembrane helix</keyword>
<keyword evidence="6 7" id="KW-0472">Membrane</keyword>
<dbReference type="InterPro" id="IPR006726">
    <property type="entry name" value="PHBA_efflux_AaeB/fusaric-R"/>
</dbReference>
<dbReference type="PANTHER" id="PTHR30509:SF9">
    <property type="entry name" value="MULTIDRUG RESISTANCE PROTEIN MDTO"/>
    <property type="match status" value="1"/>
</dbReference>
<reference evidence="8 9" key="1">
    <citation type="submission" date="2018-11" db="EMBL/GenBank/DDBJ databases">
        <title>Genomic Encyclopedia of Type Strains, Phase IV (KMG-IV): sequencing the most valuable type-strain genomes for metagenomic binning, comparative biology and taxonomic classification.</title>
        <authorList>
            <person name="Goeker M."/>
        </authorList>
    </citation>
    <scope>NUCLEOTIDE SEQUENCE [LARGE SCALE GENOMIC DNA]</scope>
    <source>
        <strain evidence="8 9">DSM 100316</strain>
    </source>
</reference>
<sequence length="709" mass="80550">MTAAQWRQGLNGLLGGYLSPKAKFAIKVSLSLTLAYIIPMAFGWSQPSTAAMTVMLIVATGGMRESLLKGTYRVIGTLIGMVIGVGLIILLSGHTALYFLAVSLVVAIVFYIYRCCQGDNTVFMLTGVMVMMSYNGGDFDGSLLYGIERAYMTTFGIVVYTLIGSFIWPTKPSLNIRQTVTTLSEDYCQLFSTLRQSSANDKARAQLAAIVSKTEALQQQLITMRADAGEANALRKHWQMIAQHYQDISSRLTNVMDVSQQHNSASHLPGEQHLLDIIESQLSAIHSCWQGGQQKVDAIDRQTDQQQWQTLPHFEAAQRIARGEWLASFSQLLSALNQTVLSLNSGDQHFDYQPRSKAASFIWLDRESFKLGAMAFITYWLAHSLWFFFNPPGGYSFVTFATMFVPLVGFTPIKPKLLFLLFTFAFLFAGLAYVFILPGLSHWSGLFIFIFVYAFIGFYLLPGPVTMFFLLGLFVLGIDNQMQYNFAVILTVMLMLYLAVSVLFITTYLPFNSKPEYLYRSMRQRFFAAANVVLRYQGKSLNHWQKKHLTYAASACVRLNHKMKTWSASIDYSYFTELDQQSINELNESMAILSGRLQLLMQRRESFNNNRLIQHIRQSSDENFLQELCAPLRHSVSRQISTDSKLLWPVYEQKINALLAPLDWSIYNKQEIAEFYLGINLYKNIMSSLMLCDQRIDHVNWTELSQSRF</sequence>
<dbReference type="Proteomes" id="UP000275394">
    <property type="component" value="Unassembled WGS sequence"/>
</dbReference>
<feature type="transmembrane region" description="Helical" evidence="7">
    <location>
        <begin position="395"/>
        <end position="411"/>
    </location>
</feature>
<feature type="transmembrane region" description="Helical" evidence="7">
    <location>
        <begin position="488"/>
        <end position="511"/>
    </location>
</feature>
<feature type="transmembrane region" description="Helical" evidence="7">
    <location>
        <begin position="96"/>
        <end position="113"/>
    </location>
</feature>
<dbReference type="AlphaFoldDB" id="A0A3N2DK11"/>
<comment type="subcellular location">
    <subcellularLocation>
        <location evidence="1">Cell membrane</location>
        <topology evidence="1">Multi-pass membrane protein</topology>
    </subcellularLocation>
</comment>
<evidence type="ECO:0000256" key="3">
    <source>
        <dbReference type="ARBA" id="ARBA00022475"/>
    </source>
</evidence>
<name>A0A3N2DK11_9GAMM</name>
<protein>
    <submittedName>
        <fullName evidence="8">Putative membrane protein YccC</fullName>
    </submittedName>
</protein>
<feature type="transmembrane region" description="Helical" evidence="7">
    <location>
        <begin position="149"/>
        <end position="168"/>
    </location>
</feature>
<proteinExistence type="predicted"/>
<evidence type="ECO:0000256" key="4">
    <source>
        <dbReference type="ARBA" id="ARBA00022692"/>
    </source>
</evidence>
<evidence type="ECO:0000313" key="9">
    <source>
        <dbReference type="Proteomes" id="UP000275394"/>
    </source>
</evidence>
<dbReference type="GO" id="GO:0005886">
    <property type="term" value="C:plasma membrane"/>
    <property type="evidence" value="ECO:0007669"/>
    <property type="project" value="UniProtKB-SubCell"/>
</dbReference>
<dbReference type="EMBL" id="RKHR01000005">
    <property type="protein sequence ID" value="ROS00140.1"/>
    <property type="molecule type" value="Genomic_DNA"/>
</dbReference>
<evidence type="ECO:0000256" key="1">
    <source>
        <dbReference type="ARBA" id="ARBA00004651"/>
    </source>
</evidence>
<dbReference type="OrthoDB" id="5750541at2"/>
<evidence type="ECO:0000256" key="6">
    <source>
        <dbReference type="ARBA" id="ARBA00023136"/>
    </source>
</evidence>
<keyword evidence="3" id="KW-1003">Cell membrane</keyword>
<evidence type="ECO:0000313" key="8">
    <source>
        <dbReference type="EMBL" id="ROS00140.1"/>
    </source>
</evidence>
<evidence type="ECO:0000256" key="7">
    <source>
        <dbReference type="SAM" id="Phobius"/>
    </source>
</evidence>
<dbReference type="Pfam" id="PF04632">
    <property type="entry name" value="FUSC"/>
    <property type="match status" value="1"/>
</dbReference>
<dbReference type="GO" id="GO:0022857">
    <property type="term" value="F:transmembrane transporter activity"/>
    <property type="evidence" value="ECO:0007669"/>
    <property type="project" value="InterPro"/>
</dbReference>
<feature type="transmembrane region" description="Helical" evidence="7">
    <location>
        <begin position="71"/>
        <end position="90"/>
    </location>
</feature>
<keyword evidence="9" id="KW-1185">Reference proteome</keyword>
<feature type="transmembrane region" description="Helical" evidence="7">
    <location>
        <begin position="34"/>
        <end position="59"/>
    </location>
</feature>